<evidence type="ECO:0000313" key="1">
    <source>
        <dbReference type="EMBL" id="MBX56850.1"/>
    </source>
</evidence>
<accession>A0A2P2PQ29</accession>
<dbReference type="EMBL" id="GGEC01076366">
    <property type="protein sequence ID" value="MBX56850.1"/>
    <property type="molecule type" value="Transcribed_RNA"/>
</dbReference>
<proteinExistence type="predicted"/>
<organism evidence="1">
    <name type="scientific">Rhizophora mucronata</name>
    <name type="common">Asiatic mangrove</name>
    <dbReference type="NCBI Taxonomy" id="61149"/>
    <lineage>
        <taxon>Eukaryota</taxon>
        <taxon>Viridiplantae</taxon>
        <taxon>Streptophyta</taxon>
        <taxon>Embryophyta</taxon>
        <taxon>Tracheophyta</taxon>
        <taxon>Spermatophyta</taxon>
        <taxon>Magnoliopsida</taxon>
        <taxon>eudicotyledons</taxon>
        <taxon>Gunneridae</taxon>
        <taxon>Pentapetalae</taxon>
        <taxon>rosids</taxon>
        <taxon>fabids</taxon>
        <taxon>Malpighiales</taxon>
        <taxon>Rhizophoraceae</taxon>
        <taxon>Rhizophora</taxon>
    </lineage>
</organism>
<name>A0A2P2PQ29_RHIMU</name>
<sequence>MLEIKTYLRDAFCFMLKACNAMHVMKITWGLPQ</sequence>
<protein>
    <submittedName>
        <fullName evidence="1">Uncharacterized protein</fullName>
    </submittedName>
</protein>
<dbReference type="AlphaFoldDB" id="A0A2P2PQ29"/>
<reference evidence="1" key="1">
    <citation type="submission" date="2018-02" db="EMBL/GenBank/DDBJ databases">
        <title>Rhizophora mucronata_Transcriptome.</title>
        <authorList>
            <person name="Meera S.P."/>
            <person name="Sreeshan A."/>
            <person name="Augustine A."/>
        </authorList>
    </citation>
    <scope>NUCLEOTIDE SEQUENCE</scope>
    <source>
        <tissue evidence="1">Leaf</tissue>
    </source>
</reference>